<feature type="transmembrane region" description="Helical" evidence="1">
    <location>
        <begin position="168"/>
        <end position="200"/>
    </location>
</feature>
<evidence type="ECO:0008006" key="4">
    <source>
        <dbReference type="Google" id="ProtNLM"/>
    </source>
</evidence>
<name>A0A0G1TRK9_9BACT</name>
<feature type="transmembrane region" description="Helical" evidence="1">
    <location>
        <begin position="373"/>
        <end position="389"/>
    </location>
</feature>
<gene>
    <name evidence="2" type="ORF">UX78_C0003G0064</name>
</gene>
<evidence type="ECO:0000313" key="3">
    <source>
        <dbReference type="Proteomes" id="UP000034607"/>
    </source>
</evidence>
<feature type="transmembrane region" description="Helical" evidence="1">
    <location>
        <begin position="346"/>
        <end position="366"/>
    </location>
</feature>
<dbReference type="EMBL" id="LCNM01000003">
    <property type="protein sequence ID" value="KKU56788.1"/>
    <property type="molecule type" value="Genomic_DNA"/>
</dbReference>
<dbReference type="AlphaFoldDB" id="A0A0G1TRK9"/>
<evidence type="ECO:0000256" key="1">
    <source>
        <dbReference type="SAM" id="Phobius"/>
    </source>
</evidence>
<evidence type="ECO:0000313" key="2">
    <source>
        <dbReference type="EMBL" id="KKU56788.1"/>
    </source>
</evidence>
<keyword evidence="1" id="KW-1133">Transmembrane helix</keyword>
<accession>A0A0G1TRK9</accession>
<sequence length="547" mass="62282">MNRPIYYSLLLLILPTFSLLFRPGLHTTHDFHFFRQFEFDRCIADGIFPCRWSANAGMGYGEPVYNYYGQFPYWLGQVFRFVNFSVIDSVKSVFIVSLLLSAVFMYLLARRFWGNLGGLISAAFYVYAPYRAVDVWVRGALPESLAFVFYPVILWVLDLYLETPRPKYLWALALAGSALILTHNLSALMFVPFALVWYFWRAGSLRRLTSAPGLLLAFIASLLLAAFYLFPVIFESRLVTLSETTKVYYEYGLHFASLSQLFLSRFWGYGGSVWGPNDTMSFSVGHLHWLAPLLTLTWLFLRRQFRSPITVYCLLFTFLGFFAIFLTHGKSDFLWRLLPPMLYIQFPWRFLTMSTLWLSLASGVVSKILPNKIIPYLLLLLLFTNSGFFRPDIWRSITDSQQFSGQLWDEQRSSSLSDYWPKYASRLPAEFAPSLPDVVSGNVAIFGFQKLSQSAEATLAVDSESAEIRFPIAYFPGWQGKVSGKTLAVYPSGELGLVTLKLPAGIHDIRLSFADTPVRRMGNLISLAALILLPVSYSIKIKNHASA</sequence>
<feature type="transmembrane region" description="Helical" evidence="1">
    <location>
        <begin position="89"/>
        <end position="109"/>
    </location>
</feature>
<dbReference type="Proteomes" id="UP000034607">
    <property type="component" value="Unassembled WGS sequence"/>
</dbReference>
<feature type="transmembrane region" description="Helical" evidence="1">
    <location>
        <begin position="212"/>
        <end position="230"/>
    </location>
</feature>
<feature type="transmembrane region" description="Helical" evidence="1">
    <location>
        <begin position="308"/>
        <end position="326"/>
    </location>
</feature>
<keyword evidence="1" id="KW-0472">Membrane</keyword>
<organism evidence="2 3">
    <name type="scientific">Candidatus Amesbacteria bacterium GW2011_GWA2_47_11</name>
    <dbReference type="NCBI Taxonomy" id="1618357"/>
    <lineage>
        <taxon>Bacteria</taxon>
        <taxon>Candidatus Amesiibacteriota</taxon>
    </lineage>
</organism>
<comment type="caution">
    <text evidence="2">The sequence shown here is derived from an EMBL/GenBank/DDBJ whole genome shotgun (WGS) entry which is preliminary data.</text>
</comment>
<reference evidence="2 3" key="1">
    <citation type="journal article" date="2015" name="Nature">
        <title>rRNA introns, odd ribosomes, and small enigmatic genomes across a large radiation of phyla.</title>
        <authorList>
            <person name="Brown C.T."/>
            <person name="Hug L.A."/>
            <person name="Thomas B.C."/>
            <person name="Sharon I."/>
            <person name="Castelle C.J."/>
            <person name="Singh A."/>
            <person name="Wilkins M.J."/>
            <person name="Williams K.H."/>
            <person name="Banfield J.F."/>
        </authorList>
    </citation>
    <scope>NUCLEOTIDE SEQUENCE [LARGE SCALE GENOMIC DNA]</scope>
</reference>
<proteinExistence type="predicted"/>
<feature type="transmembrane region" description="Helical" evidence="1">
    <location>
        <begin position="145"/>
        <end position="161"/>
    </location>
</feature>
<keyword evidence="1" id="KW-0812">Transmembrane</keyword>
<protein>
    <recommendedName>
        <fullName evidence="4">Membrane protein 6-pyruvoyl-tetrahydropterin synthase-related domain-containing protein</fullName>
    </recommendedName>
</protein>
<feature type="transmembrane region" description="Helical" evidence="1">
    <location>
        <begin position="280"/>
        <end position="301"/>
    </location>
</feature>